<reference evidence="3 4" key="1">
    <citation type="journal article" date="2023" name="IMA Fungus">
        <title>Comparative genomic study of the Penicillium genus elucidates a diverse pangenome and 15 lateral gene transfer events.</title>
        <authorList>
            <person name="Petersen C."/>
            <person name="Sorensen T."/>
            <person name="Nielsen M.R."/>
            <person name="Sondergaard T.E."/>
            <person name="Sorensen J.L."/>
            <person name="Fitzpatrick D.A."/>
            <person name="Frisvad J.C."/>
            <person name="Nielsen K.L."/>
        </authorList>
    </citation>
    <scope>NUCLEOTIDE SEQUENCE [LARGE SCALE GENOMIC DNA]</scope>
    <source>
        <strain evidence="3 4">IBT 35679</strain>
    </source>
</reference>
<evidence type="ECO:0000256" key="2">
    <source>
        <dbReference type="ARBA" id="ARBA00038358"/>
    </source>
</evidence>
<sequence length="476" mass="53544">MSPSEVPSRGDDFNLIKARARYANGVNGTANAPLPHLMEALYSESVVAKIWSIASKALSSSKPPILYPEYTDNDGTYVYRTLDFWTSGFFPGSMYLLLERLIRHPQSILGSESTDNHSTPRPHRLQLEHLCRWWTTNLHQNSLKRDTHDLGFMIAPWAMRAWELQRDAAAYNSLVMAAHSLASRFNVTTQCLRSWDVCITNRYSYTDPSQDFLVIIDNMLNLDLLFWELYKIALAHARTTQKHHIRDDHSTFHVVNLDADTGSVKAKFTNQGFSDSSCWARGQAWGIMGFMQTFEWTQEASFLTTARDLADYFIAQLPLDGVPYWDFTAPVTDASPRDTSAAMVAACGMLLLHKALKDAPDGDFYLFEAMKLVDCTVARFLTPPTARFITVPSTSDVLVYPSGCIDGRDGDGFDKISVINESSTKVCETIMQGATINNYEFAPRRWSNHGLVYADYYFLLFGNMLLDLGLIGTTGC</sequence>
<dbReference type="GO" id="GO:0000272">
    <property type="term" value="P:polysaccharide catabolic process"/>
    <property type="evidence" value="ECO:0007669"/>
    <property type="project" value="TreeGrafter"/>
</dbReference>
<accession>A0AAD6D1L6</accession>
<proteinExistence type="inferred from homology"/>
<dbReference type="Proteomes" id="UP001220324">
    <property type="component" value="Unassembled WGS sequence"/>
</dbReference>
<dbReference type="PANTHER" id="PTHR36845">
    <property type="entry name" value="HYDROLASE, PUTATIVE (AFU_ORTHOLOGUE AFUA_7G05090)-RELATED"/>
    <property type="match status" value="1"/>
</dbReference>
<evidence type="ECO:0000313" key="4">
    <source>
        <dbReference type="Proteomes" id="UP001220324"/>
    </source>
</evidence>
<dbReference type="InterPro" id="IPR008928">
    <property type="entry name" value="6-hairpin_glycosidase_sf"/>
</dbReference>
<dbReference type="SUPFAM" id="SSF48208">
    <property type="entry name" value="Six-hairpin glycosidases"/>
    <property type="match status" value="1"/>
</dbReference>
<dbReference type="AlphaFoldDB" id="A0AAD6D1L6"/>
<evidence type="ECO:0000313" key="3">
    <source>
        <dbReference type="EMBL" id="KAJ5546729.1"/>
    </source>
</evidence>
<name>A0AAD6D1L6_9EURO</name>
<protein>
    <submittedName>
        <fullName evidence="3">Six-hairpin glycosidase</fullName>
    </submittedName>
</protein>
<dbReference type="InterPro" id="IPR012341">
    <property type="entry name" value="6hp_glycosidase-like_sf"/>
</dbReference>
<dbReference type="GO" id="GO:0052757">
    <property type="term" value="F:chondroitin hydrolase activity"/>
    <property type="evidence" value="ECO:0007669"/>
    <property type="project" value="TreeGrafter"/>
</dbReference>
<evidence type="ECO:0000256" key="1">
    <source>
        <dbReference type="ARBA" id="ARBA00022801"/>
    </source>
</evidence>
<gene>
    <name evidence="3" type="ORF">N7494_004314</name>
</gene>
<keyword evidence="1" id="KW-0378">Hydrolase</keyword>
<comment type="caution">
    <text evidence="3">The sequence shown here is derived from an EMBL/GenBank/DDBJ whole genome shotgun (WGS) entry which is preliminary data.</text>
</comment>
<dbReference type="Gene3D" id="1.50.10.10">
    <property type="match status" value="1"/>
</dbReference>
<organism evidence="3 4">
    <name type="scientific">Penicillium frequentans</name>
    <dbReference type="NCBI Taxonomy" id="3151616"/>
    <lineage>
        <taxon>Eukaryota</taxon>
        <taxon>Fungi</taxon>
        <taxon>Dikarya</taxon>
        <taxon>Ascomycota</taxon>
        <taxon>Pezizomycotina</taxon>
        <taxon>Eurotiomycetes</taxon>
        <taxon>Eurotiomycetidae</taxon>
        <taxon>Eurotiales</taxon>
        <taxon>Aspergillaceae</taxon>
        <taxon>Penicillium</taxon>
    </lineage>
</organism>
<dbReference type="PANTHER" id="PTHR36845:SF1">
    <property type="entry name" value="HYDROLASE, PUTATIVE (AFU_ORTHOLOGUE AFUA_7G05090)-RELATED"/>
    <property type="match status" value="1"/>
</dbReference>
<comment type="similarity">
    <text evidence="2">Belongs to the glycosyl hydrolase 88 family.</text>
</comment>
<keyword evidence="4" id="KW-1185">Reference proteome</keyword>
<dbReference type="InterPro" id="IPR052369">
    <property type="entry name" value="UG_Glycosaminoglycan_Hydrolase"/>
</dbReference>
<dbReference type="EMBL" id="JAQIZZ010000003">
    <property type="protein sequence ID" value="KAJ5546729.1"/>
    <property type="molecule type" value="Genomic_DNA"/>
</dbReference>
<keyword evidence="3" id="KW-0326">Glycosidase</keyword>